<evidence type="ECO:0000259" key="2">
    <source>
        <dbReference type="Pfam" id="PF13439"/>
    </source>
</evidence>
<gene>
    <name evidence="3" type="ORF">EP47_03685</name>
</gene>
<dbReference type="InterPro" id="IPR001296">
    <property type="entry name" value="Glyco_trans_1"/>
</dbReference>
<reference evidence="3 4" key="1">
    <citation type="submission" date="2014-05" db="EMBL/GenBank/DDBJ databases">
        <authorList>
            <person name="Rizzardi K."/>
            <person name="Winiecka-Krusnell J."/>
            <person name="Ramliden M."/>
            <person name="Alm E."/>
            <person name="Andersson S."/>
            <person name="Byfors S."/>
        </authorList>
    </citation>
    <scope>NUCLEOTIDE SEQUENCE [LARGE SCALE GENOMIC DNA]</scope>
    <source>
        <strain evidence="3 4">LEGN</strain>
    </source>
</reference>
<dbReference type="Proteomes" id="UP000054422">
    <property type="component" value="Unassembled WGS sequence"/>
</dbReference>
<dbReference type="RefSeq" id="WP_035887415.1">
    <property type="nucleotide sequence ID" value="NZ_JNCF01000006.1"/>
</dbReference>
<dbReference type="EMBL" id="JNCF01000006">
    <property type="protein sequence ID" value="KGP64035.1"/>
    <property type="molecule type" value="Genomic_DNA"/>
</dbReference>
<dbReference type="STRING" id="1498499.EP47_03685"/>
<dbReference type="GO" id="GO:0016757">
    <property type="term" value="F:glycosyltransferase activity"/>
    <property type="evidence" value="ECO:0007669"/>
    <property type="project" value="InterPro"/>
</dbReference>
<dbReference type="AlphaFoldDB" id="A0A0A2SSE6"/>
<proteinExistence type="predicted"/>
<comment type="caution">
    <text evidence="3">The sequence shown here is derived from an EMBL/GenBank/DDBJ whole genome shotgun (WGS) entry which is preliminary data.</text>
</comment>
<keyword evidence="4" id="KW-1185">Reference proteome</keyword>
<dbReference type="PANTHER" id="PTHR12526">
    <property type="entry name" value="GLYCOSYLTRANSFERASE"/>
    <property type="match status" value="1"/>
</dbReference>
<dbReference type="Pfam" id="PF13439">
    <property type="entry name" value="Glyco_transf_4"/>
    <property type="match status" value="1"/>
</dbReference>
<dbReference type="Gene3D" id="3.40.50.2000">
    <property type="entry name" value="Glycogen Phosphorylase B"/>
    <property type="match status" value="2"/>
</dbReference>
<protein>
    <submittedName>
        <fullName evidence="3">Glycosyl transferase family 1</fullName>
    </submittedName>
</protein>
<dbReference type="SUPFAM" id="SSF53756">
    <property type="entry name" value="UDP-Glycosyltransferase/glycogen phosphorylase"/>
    <property type="match status" value="1"/>
</dbReference>
<feature type="domain" description="Glycosyl transferase family 1" evidence="1">
    <location>
        <begin position="156"/>
        <end position="315"/>
    </location>
</feature>
<name>A0A0A2SSE6_9GAMM</name>
<accession>A0A0A2SSE6</accession>
<dbReference type="GO" id="GO:1901135">
    <property type="term" value="P:carbohydrate derivative metabolic process"/>
    <property type="evidence" value="ECO:0007669"/>
    <property type="project" value="UniProtKB-ARBA"/>
</dbReference>
<dbReference type="OrthoDB" id="9768937at2"/>
<dbReference type="CDD" id="cd03801">
    <property type="entry name" value="GT4_PimA-like"/>
    <property type="match status" value="1"/>
</dbReference>
<keyword evidence="3" id="KW-0808">Transferase</keyword>
<dbReference type="InterPro" id="IPR028098">
    <property type="entry name" value="Glyco_trans_4-like_N"/>
</dbReference>
<organism evidence="3 4">
    <name type="scientific">Legionella norrlandica</name>
    <dbReference type="NCBI Taxonomy" id="1498499"/>
    <lineage>
        <taxon>Bacteria</taxon>
        <taxon>Pseudomonadati</taxon>
        <taxon>Pseudomonadota</taxon>
        <taxon>Gammaproteobacteria</taxon>
        <taxon>Legionellales</taxon>
        <taxon>Legionellaceae</taxon>
        <taxon>Legionella</taxon>
    </lineage>
</organism>
<dbReference type="Pfam" id="PF00534">
    <property type="entry name" value="Glycos_transf_1"/>
    <property type="match status" value="1"/>
</dbReference>
<feature type="domain" description="Glycosyltransferase subfamily 4-like N-terminal" evidence="2">
    <location>
        <begin position="13"/>
        <end position="146"/>
    </location>
</feature>
<evidence type="ECO:0000259" key="1">
    <source>
        <dbReference type="Pfam" id="PF00534"/>
    </source>
</evidence>
<evidence type="ECO:0000313" key="4">
    <source>
        <dbReference type="Proteomes" id="UP000054422"/>
    </source>
</evidence>
<evidence type="ECO:0000313" key="3">
    <source>
        <dbReference type="EMBL" id="KGP64035.1"/>
    </source>
</evidence>
<sequence>MKIFNAMFSKVNGGLEQVFLNYIPALSAQGNLVIPIIHPKAEIKDCCPADHLITIHNFNQHDFFAVYRLRKLLQIHQPDCIITHSYRAAYLFKKTKTQIPKIAVCHVKGHYNFGSDAIIALTEQMRHDIINSGIEEHRVFTVPNLIHIPSNIQYREPKDTHVPVIGVCARFAAIKGIDVFITALAELKKRGVLFKAKIAGDGKEREQYIHLISHYNLDNDVTLLGWINDRESFYQSIDIFCLPSREESFGLVVLESMMHSLPMVLTRLSGPLEIVGNSECALFVPSEDPIRMADGLECLIKDKHRCKQLASRAFQRVQHYSNANVAPILQNTLEKICHNYRATARERQK</sequence>